<gene>
    <name evidence="5" type="primary">atpE</name>
    <name evidence="5" type="ORF">NDEV_2007</name>
</gene>
<protein>
    <submittedName>
        <fullName evidence="5">Archaeal/V-type ATP synthase subunit E</fullName>
    </submittedName>
</protein>
<dbReference type="InterPro" id="IPR002842">
    <property type="entry name" value="ATPase_V1_Esu"/>
</dbReference>
<dbReference type="EMBL" id="LN890280">
    <property type="protein sequence ID" value="CUR52769.1"/>
    <property type="molecule type" value="Genomic_DNA"/>
</dbReference>
<name>A0A128A5Z3_9ARCH</name>
<proteinExistence type="inferred from homology"/>
<evidence type="ECO:0000256" key="2">
    <source>
        <dbReference type="ARBA" id="ARBA00022448"/>
    </source>
</evidence>
<dbReference type="SUPFAM" id="SSF160527">
    <property type="entry name" value="V-type ATPase subunit E-like"/>
    <property type="match status" value="1"/>
</dbReference>
<dbReference type="InterPro" id="IPR038495">
    <property type="entry name" value="ATPase_E_C"/>
</dbReference>
<evidence type="ECO:0000256" key="3">
    <source>
        <dbReference type="ARBA" id="ARBA00023065"/>
    </source>
</evidence>
<evidence type="ECO:0000313" key="5">
    <source>
        <dbReference type="EMBL" id="CUR52769.1"/>
    </source>
</evidence>
<reference evidence="6" key="1">
    <citation type="submission" date="2015-10" db="EMBL/GenBank/DDBJ databases">
        <authorList>
            <person name="Lehtovirta-Morley L.E."/>
            <person name="Vieille C."/>
        </authorList>
    </citation>
    <scope>NUCLEOTIDE SEQUENCE [LARGE SCALE GENOMIC DNA]</scope>
</reference>
<evidence type="ECO:0000256" key="1">
    <source>
        <dbReference type="ARBA" id="ARBA00005901"/>
    </source>
</evidence>
<organism evidence="5 6">
    <name type="scientific">Nitrosotalea devaniterrae</name>
    <dbReference type="NCBI Taxonomy" id="1078905"/>
    <lineage>
        <taxon>Archaea</taxon>
        <taxon>Nitrososphaerota</taxon>
        <taxon>Nitrososphaeria</taxon>
        <taxon>Nitrosotaleales</taxon>
        <taxon>Nitrosotaleaceae</taxon>
        <taxon>Nitrosotalea</taxon>
    </lineage>
</organism>
<sequence length="184" mass="21223">MSIETFIQEIETRKRKEIDGLEKDLQESKSRLQAEMNNTLKEIQERFSTEAKVKSEREQARIIEASKLQAKKIMFDAINSNMQSAFTVIQQEIETYTKSPQYKKSLETMVNNAKKKLGQNIIVHCREEDKSILKELGVTTSKSVKTLGGIIAENKEGTRELDLTFEELLRTNEDQVKSFLSEKM</sequence>
<dbReference type="GO" id="GO:0046961">
    <property type="term" value="F:proton-transporting ATPase activity, rotational mechanism"/>
    <property type="evidence" value="ECO:0007669"/>
    <property type="project" value="InterPro"/>
</dbReference>
<keyword evidence="6" id="KW-1185">Reference proteome</keyword>
<dbReference type="GO" id="GO:0033178">
    <property type="term" value="C:proton-transporting two-sector ATPase complex, catalytic domain"/>
    <property type="evidence" value="ECO:0007669"/>
    <property type="project" value="InterPro"/>
</dbReference>
<dbReference type="Pfam" id="PF01991">
    <property type="entry name" value="vATP-synt_E"/>
    <property type="match status" value="1"/>
</dbReference>
<accession>A0A128A5Z3</accession>
<evidence type="ECO:0000313" key="6">
    <source>
        <dbReference type="Proteomes" id="UP000196239"/>
    </source>
</evidence>
<dbReference type="AlphaFoldDB" id="A0A128A5Z3"/>
<keyword evidence="3" id="KW-0406">Ion transport</keyword>
<dbReference type="KEGG" id="ndv:NDEV_2007"/>
<comment type="similarity">
    <text evidence="1">Belongs to the V-ATPase E subunit family.</text>
</comment>
<dbReference type="Gene3D" id="3.30.2320.30">
    <property type="entry name" value="ATP synthase, E subunit, C-terminal"/>
    <property type="match status" value="1"/>
</dbReference>
<feature type="coiled-coil region" evidence="4">
    <location>
        <begin position="11"/>
        <end position="42"/>
    </location>
</feature>
<evidence type="ECO:0000256" key="4">
    <source>
        <dbReference type="SAM" id="Coils"/>
    </source>
</evidence>
<keyword evidence="4" id="KW-0175">Coiled coil</keyword>
<keyword evidence="2" id="KW-0813">Transport</keyword>
<dbReference type="Proteomes" id="UP000196239">
    <property type="component" value="Chromosome 1"/>
</dbReference>